<keyword evidence="5" id="KW-1133">Transmembrane helix</keyword>
<organism evidence="7 8">
    <name type="scientific">Oceanithermus desulfurans NBRC 100063</name>
    <dbReference type="NCBI Taxonomy" id="1227550"/>
    <lineage>
        <taxon>Bacteria</taxon>
        <taxon>Thermotogati</taxon>
        <taxon>Deinococcota</taxon>
        <taxon>Deinococci</taxon>
        <taxon>Thermales</taxon>
        <taxon>Thermaceae</taxon>
        <taxon>Oceanithermus</taxon>
    </lineage>
</organism>
<evidence type="ECO:0000256" key="1">
    <source>
        <dbReference type="ARBA" id="ARBA00022714"/>
    </source>
</evidence>
<evidence type="ECO:0000256" key="3">
    <source>
        <dbReference type="ARBA" id="ARBA00023004"/>
    </source>
</evidence>
<evidence type="ECO:0000313" key="7">
    <source>
        <dbReference type="EMBL" id="GEM89442.1"/>
    </source>
</evidence>
<keyword evidence="2" id="KW-0479">Metal-binding</keyword>
<dbReference type="SUPFAM" id="SSF50022">
    <property type="entry name" value="ISP domain"/>
    <property type="match status" value="1"/>
</dbReference>
<evidence type="ECO:0000256" key="2">
    <source>
        <dbReference type="ARBA" id="ARBA00022723"/>
    </source>
</evidence>
<dbReference type="AlphaFoldDB" id="A0A511RKH4"/>
<dbReference type="Proteomes" id="UP000321827">
    <property type="component" value="Unassembled WGS sequence"/>
</dbReference>
<proteinExistence type="predicted"/>
<comment type="caution">
    <text evidence="7">The sequence shown here is derived from an EMBL/GenBank/DDBJ whole genome shotgun (WGS) entry which is preliminary data.</text>
</comment>
<evidence type="ECO:0000313" key="8">
    <source>
        <dbReference type="Proteomes" id="UP000321827"/>
    </source>
</evidence>
<dbReference type="Gene3D" id="2.102.10.10">
    <property type="entry name" value="Rieske [2Fe-2S] iron-sulphur domain"/>
    <property type="match status" value="1"/>
</dbReference>
<evidence type="ECO:0000256" key="4">
    <source>
        <dbReference type="ARBA" id="ARBA00023014"/>
    </source>
</evidence>
<reference evidence="7 8" key="1">
    <citation type="submission" date="2019-07" db="EMBL/GenBank/DDBJ databases">
        <title>Whole genome shotgun sequence of Oceanithermus desulfurans NBRC 100063.</title>
        <authorList>
            <person name="Hosoyama A."/>
            <person name="Uohara A."/>
            <person name="Ohji S."/>
            <person name="Ichikawa N."/>
        </authorList>
    </citation>
    <scope>NUCLEOTIDE SEQUENCE [LARGE SCALE GENOMIC DNA]</scope>
    <source>
        <strain evidence="7 8">NBRC 100063</strain>
    </source>
</reference>
<name>A0A511RKH4_9DEIN</name>
<dbReference type="InterPro" id="IPR017941">
    <property type="entry name" value="Rieske_2Fe-2S"/>
</dbReference>
<evidence type="ECO:0000259" key="6">
    <source>
        <dbReference type="PROSITE" id="PS51296"/>
    </source>
</evidence>
<dbReference type="InterPro" id="IPR036922">
    <property type="entry name" value="Rieske_2Fe-2S_sf"/>
</dbReference>
<dbReference type="EMBL" id="BJXN01000005">
    <property type="protein sequence ID" value="GEM89442.1"/>
    <property type="molecule type" value="Genomic_DNA"/>
</dbReference>
<sequence>MKLSRRDLVWIVPSGIAATFFGWFGWRTVKIQFLKSGPNAQPQWKQGERVRIAELAELDEVWSFKYFEYPLAAGKLPCTVLRLPGPVPGGLTVEGRHYAAWSRICTHQGCTVDYVRNTEAGAILYNYRSDHPFFGCKCHFGAFDPVQAGKAVFGPPRFPLPRIRLVAELGVLYATGHEVPLRPLESLRTTGGGSSA</sequence>
<feature type="transmembrane region" description="Helical" evidence="5">
    <location>
        <begin position="7"/>
        <end position="26"/>
    </location>
</feature>
<accession>A0A511RKH4</accession>
<evidence type="ECO:0000256" key="5">
    <source>
        <dbReference type="SAM" id="Phobius"/>
    </source>
</evidence>
<dbReference type="GO" id="GO:0051537">
    <property type="term" value="F:2 iron, 2 sulfur cluster binding"/>
    <property type="evidence" value="ECO:0007669"/>
    <property type="project" value="UniProtKB-KW"/>
</dbReference>
<keyword evidence="1" id="KW-0001">2Fe-2S</keyword>
<feature type="domain" description="Rieske" evidence="6">
    <location>
        <begin position="68"/>
        <end position="174"/>
    </location>
</feature>
<keyword evidence="5" id="KW-0812">Transmembrane</keyword>
<keyword evidence="3" id="KW-0408">Iron</keyword>
<keyword evidence="4" id="KW-0411">Iron-sulfur</keyword>
<dbReference type="GO" id="GO:0046872">
    <property type="term" value="F:metal ion binding"/>
    <property type="evidence" value="ECO:0007669"/>
    <property type="project" value="UniProtKB-KW"/>
</dbReference>
<protein>
    <submittedName>
        <fullName evidence="7">Cytochrome c biogenesis protein CcsB</fullName>
    </submittedName>
</protein>
<dbReference type="Pfam" id="PF00355">
    <property type="entry name" value="Rieske"/>
    <property type="match status" value="1"/>
</dbReference>
<dbReference type="OrthoDB" id="9767869at2"/>
<keyword evidence="5" id="KW-0472">Membrane</keyword>
<dbReference type="PROSITE" id="PS51296">
    <property type="entry name" value="RIESKE"/>
    <property type="match status" value="1"/>
</dbReference>
<gene>
    <name evidence="7" type="ORF">ODE01S_08760</name>
</gene>